<reference evidence="2" key="2">
    <citation type="journal article" date="2024" name="Plant">
        <title>Genomic evolution and insights into agronomic trait innovations of Sesamum species.</title>
        <authorList>
            <person name="Miao H."/>
            <person name="Wang L."/>
            <person name="Qu L."/>
            <person name="Liu H."/>
            <person name="Sun Y."/>
            <person name="Le M."/>
            <person name="Wang Q."/>
            <person name="Wei S."/>
            <person name="Zheng Y."/>
            <person name="Lin W."/>
            <person name="Duan Y."/>
            <person name="Cao H."/>
            <person name="Xiong S."/>
            <person name="Wang X."/>
            <person name="Wei L."/>
            <person name="Li C."/>
            <person name="Ma Q."/>
            <person name="Ju M."/>
            <person name="Zhao R."/>
            <person name="Li G."/>
            <person name="Mu C."/>
            <person name="Tian Q."/>
            <person name="Mei H."/>
            <person name="Zhang T."/>
            <person name="Gao T."/>
            <person name="Zhang H."/>
        </authorList>
    </citation>
    <scope>NUCLEOTIDE SEQUENCE</scope>
    <source>
        <strain evidence="2">G02</strain>
    </source>
</reference>
<dbReference type="AlphaFoldDB" id="A0AAW2TK45"/>
<dbReference type="EMBL" id="JACGWJ010000008">
    <property type="protein sequence ID" value="KAL0404051.1"/>
    <property type="molecule type" value="Genomic_DNA"/>
</dbReference>
<evidence type="ECO:0000256" key="1">
    <source>
        <dbReference type="SAM" id="MobiDB-lite"/>
    </source>
</evidence>
<feature type="region of interest" description="Disordered" evidence="1">
    <location>
        <begin position="29"/>
        <end position="77"/>
    </location>
</feature>
<protein>
    <submittedName>
        <fullName evidence="2">Uncharacterized protein</fullName>
    </submittedName>
</protein>
<proteinExistence type="predicted"/>
<organism evidence="2">
    <name type="scientific">Sesamum radiatum</name>
    <name type="common">Black benniseed</name>
    <dbReference type="NCBI Taxonomy" id="300843"/>
    <lineage>
        <taxon>Eukaryota</taxon>
        <taxon>Viridiplantae</taxon>
        <taxon>Streptophyta</taxon>
        <taxon>Embryophyta</taxon>
        <taxon>Tracheophyta</taxon>
        <taxon>Spermatophyta</taxon>
        <taxon>Magnoliopsida</taxon>
        <taxon>eudicotyledons</taxon>
        <taxon>Gunneridae</taxon>
        <taxon>Pentapetalae</taxon>
        <taxon>asterids</taxon>
        <taxon>lamiids</taxon>
        <taxon>Lamiales</taxon>
        <taxon>Pedaliaceae</taxon>
        <taxon>Sesamum</taxon>
    </lineage>
</organism>
<accession>A0AAW2TK45</accession>
<sequence length="163" mass="18042">MFPLTSKRLWRHPATPRLYKLLKEPPCSSLVRRPPLVGDHPRPVDPLTESPHYNTSSEGAPPKTPIHHTTYGHHGHTGESNDLFLAYTITPSNVDVPNKEDKRIPPAPVPLVAGVQGPPSQTQKDISLQWLARLECLQKGLQDVQYQIAGTCTFGRTASCTLQ</sequence>
<comment type="caution">
    <text evidence="2">The sequence shown here is derived from an EMBL/GenBank/DDBJ whole genome shotgun (WGS) entry which is preliminary data.</text>
</comment>
<evidence type="ECO:0000313" key="2">
    <source>
        <dbReference type="EMBL" id="KAL0404051.1"/>
    </source>
</evidence>
<gene>
    <name evidence="2" type="ORF">Sradi_2045900</name>
</gene>
<name>A0AAW2TK45_SESRA</name>
<reference evidence="2" key="1">
    <citation type="submission" date="2020-06" db="EMBL/GenBank/DDBJ databases">
        <authorList>
            <person name="Li T."/>
            <person name="Hu X."/>
            <person name="Zhang T."/>
            <person name="Song X."/>
            <person name="Zhang H."/>
            <person name="Dai N."/>
            <person name="Sheng W."/>
            <person name="Hou X."/>
            <person name="Wei L."/>
        </authorList>
    </citation>
    <scope>NUCLEOTIDE SEQUENCE</scope>
    <source>
        <strain evidence="2">G02</strain>
        <tissue evidence="2">Leaf</tissue>
    </source>
</reference>